<dbReference type="AlphaFoldDB" id="A0A9X1XWL8"/>
<dbReference type="InterPro" id="IPR029410">
    <property type="entry name" value="CAP_assoc"/>
</dbReference>
<reference evidence="3" key="1">
    <citation type="submission" date="2022-04" db="EMBL/GenBank/DDBJ databases">
        <authorList>
            <person name="Seo M.-J."/>
        </authorList>
    </citation>
    <scope>NUCLEOTIDE SEQUENCE</scope>
    <source>
        <strain evidence="3">MBLB2552</strain>
    </source>
</reference>
<organism evidence="3 4">
    <name type="scientific">Paenibacillus mellifer</name>
    <dbReference type="NCBI Taxonomy" id="2937794"/>
    <lineage>
        <taxon>Bacteria</taxon>
        <taxon>Bacillati</taxon>
        <taxon>Bacillota</taxon>
        <taxon>Bacilli</taxon>
        <taxon>Bacillales</taxon>
        <taxon>Paenibacillaceae</taxon>
        <taxon>Paenibacillus</taxon>
    </lineage>
</organism>
<accession>A0A9X1XWL8</accession>
<evidence type="ECO:0000313" key="4">
    <source>
        <dbReference type="Proteomes" id="UP001139534"/>
    </source>
</evidence>
<dbReference type="Gene3D" id="3.40.33.10">
    <property type="entry name" value="CAP"/>
    <property type="match status" value="1"/>
</dbReference>
<evidence type="ECO:0000259" key="2">
    <source>
        <dbReference type="PROSITE" id="PS51272"/>
    </source>
</evidence>
<dbReference type="Pfam" id="PF00188">
    <property type="entry name" value="CAP"/>
    <property type="match status" value="1"/>
</dbReference>
<proteinExistence type="predicted"/>
<dbReference type="PANTHER" id="PTHR31157:SF1">
    <property type="entry name" value="SCP DOMAIN-CONTAINING PROTEIN"/>
    <property type="match status" value="1"/>
</dbReference>
<dbReference type="Pfam" id="PF00395">
    <property type="entry name" value="SLH"/>
    <property type="match status" value="1"/>
</dbReference>
<dbReference type="InterPro" id="IPR001119">
    <property type="entry name" value="SLH_dom"/>
</dbReference>
<gene>
    <name evidence="3" type="ORF">M0651_05815</name>
</gene>
<name>A0A9X1XWL8_9BACL</name>
<feature type="chain" id="PRO_5040924220" evidence="1">
    <location>
        <begin position="32"/>
        <end position="473"/>
    </location>
</feature>
<dbReference type="Pfam" id="PF14504">
    <property type="entry name" value="CAP_assoc_N"/>
    <property type="match status" value="1"/>
</dbReference>
<comment type="caution">
    <text evidence="3">The sequence shown here is derived from an EMBL/GenBank/DDBJ whole genome shotgun (WGS) entry which is preliminary data.</text>
</comment>
<evidence type="ECO:0000313" key="3">
    <source>
        <dbReference type="EMBL" id="MCK8486689.1"/>
    </source>
</evidence>
<evidence type="ECO:0000256" key="1">
    <source>
        <dbReference type="SAM" id="SignalP"/>
    </source>
</evidence>
<protein>
    <submittedName>
        <fullName evidence="3">CAP-associated domain-containing protein</fullName>
    </submittedName>
</protein>
<feature type="signal peptide" evidence="1">
    <location>
        <begin position="1"/>
        <end position="31"/>
    </location>
</feature>
<dbReference type="PROSITE" id="PS51272">
    <property type="entry name" value="SLH"/>
    <property type="match status" value="1"/>
</dbReference>
<dbReference type="RefSeq" id="WP_248550895.1">
    <property type="nucleotide sequence ID" value="NZ_JALPRK010000003.1"/>
</dbReference>
<dbReference type="CDD" id="cd05379">
    <property type="entry name" value="CAP_bacterial"/>
    <property type="match status" value="1"/>
</dbReference>
<keyword evidence="4" id="KW-1185">Reference proteome</keyword>
<sequence length="473" mass="52668">MKKGWKRGIRGLAILAGLGAAWLAAGSAVQAAGVDFKDVPASHWAYDKVMWAKNNGVTDGYPDGTFRPAQSVTEAEFLSMLVRAYPEIKLDAAKGQETWYTPYYNLAFELTWPVSDKPNEPITRGSVARLMAAFYGQSLGEDEAVQWVLAQGLAQGKSGAGVEGFAPKDAVSRAEAQTFLYRLKLTLPKATSPDLIKPEIQLQGVGIGDSTDRVIELLGEPARKDVTNYGLEWYIYNKDYKHYTQVGVADGKVVGLFGNHEEWQFGPEAEKGLETLRSSLAAIWDKSENPPREYVETYTPRGQYLNLYLDKHEKFRVDGVLLMDKKFTESNVYAPSTPESLKATEREILDLTNAFRVQKGLGVLSWNESVAEVARSHSKDMAERNYFEHDNPEGKSAGDRMMSRGIPQFRAWGENIAAGYLDAIDGHYGWLNSWGHRENMLEPAFTMLGVGAVDGLDSSDYDTYYTQNFYTPL</sequence>
<dbReference type="PANTHER" id="PTHR31157">
    <property type="entry name" value="SCP DOMAIN-CONTAINING PROTEIN"/>
    <property type="match status" value="1"/>
</dbReference>
<dbReference type="Proteomes" id="UP001139534">
    <property type="component" value="Unassembled WGS sequence"/>
</dbReference>
<dbReference type="SUPFAM" id="SSF55797">
    <property type="entry name" value="PR-1-like"/>
    <property type="match status" value="1"/>
</dbReference>
<dbReference type="InterPro" id="IPR014044">
    <property type="entry name" value="CAP_dom"/>
</dbReference>
<dbReference type="InterPro" id="IPR035940">
    <property type="entry name" value="CAP_sf"/>
</dbReference>
<dbReference type="EMBL" id="JALPRK010000003">
    <property type="protein sequence ID" value="MCK8486689.1"/>
    <property type="molecule type" value="Genomic_DNA"/>
</dbReference>
<feature type="domain" description="SLH" evidence="2">
    <location>
        <begin position="32"/>
        <end position="95"/>
    </location>
</feature>
<keyword evidence="1" id="KW-0732">Signal</keyword>